<gene>
    <name evidence="1" type="ORF">PACLA_8A003603</name>
</gene>
<protein>
    <submittedName>
        <fullName evidence="1">Uncharacterized protein</fullName>
    </submittedName>
</protein>
<name>A0A7D9M602_PARCT</name>
<proteinExistence type="predicted"/>
<sequence>MIASFNTNLSDTGSHFRAFNVGVMCSNFFLLSTIPKIPHMSENDNPSAGMRGRYPRQSYKTEITDPSSGDQMNTPSLNLCIIHQKPHRLSKCRAFRAKPIDERKTLFDNTTCVFVVLPQPATWQRKIVSFQLNALNTKATNS</sequence>
<dbReference type="EMBL" id="CACRXK020031437">
    <property type="protein sequence ID" value="CAB4043064.1"/>
    <property type="molecule type" value="Genomic_DNA"/>
</dbReference>
<organism evidence="1 2">
    <name type="scientific">Paramuricea clavata</name>
    <name type="common">Red gorgonian</name>
    <name type="synonym">Violescent sea-whip</name>
    <dbReference type="NCBI Taxonomy" id="317549"/>
    <lineage>
        <taxon>Eukaryota</taxon>
        <taxon>Metazoa</taxon>
        <taxon>Cnidaria</taxon>
        <taxon>Anthozoa</taxon>
        <taxon>Octocorallia</taxon>
        <taxon>Malacalcyonacea</taxon>
        <taxon>Plexauridae</taxon>
        <taxon>Paramuricea</taxon>
    </lineage>
</organism>
<evidence type="ECO:0000313" key="2">
    <source>
        <dbReference type="Proteomes" id="UP001152795"/>
    </source>
</evidence>
<dbReference type="AlphaFoldDB" id="A0A7D9M602"/>
<accession>A0A7D9M602</accession>
<comment type="caution">
    <text evidence="1">The sequence shown here is derived from an EMBL/GenBank/DDBJ whole genome shotgun (WGS) entry which is preliminary data.</text>
</comment>
<keyword evidence="2" id="KW-1185">Reference proteome</keyword>
<evidence type="ECO:0000313" key="1">
    <source>
        <dbReference type="EMBL" id="CAB4043064.1"/>
    </source>
</evidence>
<dbReference type="OrthoDB" id="10068969at2759"/>
<dbReference type="Proteomes" id="UP001152795">
    <property type="component" value="Unassembled WGS sequence"/>
</dbReference>
<reference evidence="1" key="1">
    <citation type="submission" date="2020-04" db="EMBL/GenBank/DDBJ databases">
        <authorList>
            <person name="Alioto T."/>
            <person name="Alioto T."/>
            <person name="Gomez Garrido J."/>
        </authorList>
    </citation>
    <scope>NUCLEOTIDE SEQUENCE</scope>
    <source>
        <strain evidence="1">A484AB</strain>
    </source>
</reference>